<protein>
    <submittedName>
        <fullName evidence="1">Uncharacterized protein</fullName>
    </submittedName>
</protein>
<evidence type="ECO:0000313" key="1">
    <source>
        <dbReference type="EMBL" id="KAK8968929.1"/>
    </source>
</evidence>
<proteinExistence type="predicted"/>
<gene>
    <name evidence="1" type="ORF">KSP40_PGU019623</name>
</gene>
<organism evidence="1 2">
    <name type="scientific">Platanthera guangdongensis</name>
    <dbReference type="NCBI Taxonomy" id="2320717"/>
    <lineage>
        <taxon>Eukaryota</taxon>
        <taxon>Viridiplantae</taxon>
        <taxon>Streptophyta</taxon>
        <taxon>Embryophyta</taxon>
        <taxon>Tracheophyta</taxon>
        <taxon>Spermatophyta</taxon>
        <taxon>Magnoliopsida</taxon>
        <taxon>Liliopsida</taxon>
        <taxon>Asparagales</taxon>
        <taxon>Orchidaceae</taxon>
        <taxon>Orchidoideae</taxon>
        <taxon>Orchideae</taxon>
        <taxon>Orchidinae</taxon>
        <taxon>Platanthera</taxon>
    </lineage>
</organism>
<accession>A0ABR2MZE9</accession>
<name>A0ABR2MZE9_9ASPA</name>
<reference evidence="1 2" key="1">
    <citation type="journal article" date="2022" name="Nat. Plants">
        <title>Genomes of leafy and leafless Platanthera orchids illuminate the evolution of mycoheterotrophy.</title>
        <authorList>
            <person name="Li M.H."/>
            <person name="Liu K.W."/>
            <person name="Li Z."/>
            <person name="Lu H.C."/>
            <person name="Ye Q.L."/>
            <person name="Zhang D."/>
            <person name="Wang J.Y."/>
            <person name="Li Y.F."/>
            <person name="Zhong Z.M."/>
            <person name="Liu X."/>
            <person name="Yu X."/>
            <person name="Liu D.K."/>
            <person name="Tu X.D."/>
            <person name="Liu B."/>
            <person name="Hao Y."/>
            <person name="Liao X.Y."/>
            <person name="Jiang Y.T."/>
            <person name="Sun W.H."/>
            <person name="Chen J."/>
            <person name="Chen Y.Q."/>
            <person name="Ai Y."/>
            <person name="Zhai J.W."/>
            <person name="Wu S.S."/>
            <person name="Zhou Z."/>
            <person name="Hsiao Y.Y."/>
            <person name="Wu W.L."/>
            <person name="Chen Y.Y."/>
            <person name="Lin Y.F."/>
            <person name="Hsu J.L."/>
            <person name="Li C.Y."/>
            <person name="Wang Z.W."/>
            <person name="Zhao X."/>
            <person name="Zhong W.Y."/>
            <person name="Ma X.K."/>
            <person name="Ma L."/>
            <person name="Huang J."/>
            <person name="Chen G.Z."/>
            <person name="Huang M.Z."/>
            <person name="Huang L."/>
            <person name="Peng D.H."/>
            <person name="Luo Y.B."/>
            <person name="Zou S.Q."/>
            <person name="Chen S.P."/>
            <person name="Lan S."/>
            <person name="Tsai W.C."/>
            <person name="Van de Peer Y."/>
            <person name="Liu Z.J."/>
        </authorList>
    </citation>
    <scope>NUCLEOTIDE SEQUENCE [LARGE SCALE GENOMIC DNA]</scope>
    <source>
        <strain evidence="1">Lor288</strain>
    </source>
</reference>
<keyword evidence="2" id="KW-1185">Reference proteome</keyword>
<sequence length="58" mass="6404">MTHELEAVLEAVDPKLMRHRKFDLLSGFSSTEIASSVADIVGMLNQEDANDSDILPVF</sequence>
<comment type="caution">
    <text evidence="1">The sequence shown here is derived from an EMBL/GenBank/DDBJ whole genome shotgun (WGS) entry which is preliminary data.</text>
</comment>
<dbReference type="Proteomes" id="UP001412067">
    <property type="component" value="Unassembled WGS sequence"/>
</dbReference>
<evidence type="ECO:0000313" key="2">
    <source>
        <dbReference type="Proteomes" id="UP001412067"/>
    </source>
</evidence>
<dbReference type="EMBL" id="JBBWWR010000003">
    <property type="protein sequence ID" value="KAK8968929.1"/>
    <property type="molecule type" value="Genomic_DNA"/>
</dbReference>